<reference evidence="2 3" key="1">
    <citation type="submission" date="2024-06" db="EMBL/GenBank/DDBJ databases">
        <title>A chromosome level genome sequence of Diviner's sage (Salvia divinorum).</title>
        <authorList>
            <person name="Ford S.A."/>
            <person name="Ro D.-K."/>
            <person name="Ness R.W."/>
            <person name="Phillips M.A."/>
        </authorList>
    </citation>
    <scope>NUCLEOTIDE SEQUENCE [LARGE SCALE GENOMIC DNA]</scope>
    <source>
        <strain evidence="2">SAF-2024a</strain>
        <tissue evidence="2">Leaf</tissue>
    </source>
</reference>
<sequence length="190" mass="21510">MAAVAEIPTFAPTKKGRTKKALKPKAVSSNEANIAAGAIPEHSPVASKGKEQPSDASSFEKQLQEMQEQLEKLKIEKEQTEEMLKAKEEQLETRDREQEKLKIELRKLQKIKEFKPTVTIPIGLGIKDLEQEKKEKKKGGKKKPSAPYVLWCKDQWNEVKEANPDADFKAMSNLLGAKMEIHYRGREEAL</sequence>
<gene>
    <name evidence="2" type="ORF">AAHA92_12859</name>
</gene>
<feature type="region of interest" description="Disordered" evidence="1">
    <location>
        <begin position="1"/>
        <end position="62"/>
    </location>
</feature>
<dbReference type="Proteomes" id="UP001567538">
    <property type="component" value="Unassembled WGS sequence"/>
</dbReference>
<evidence type="ECO:0000256" key="1">
    <source>
        <dbReference type="SAM" id="MobiDB-lite"/>
    </source>
</evidence>
<dbReference type="EMBL" id="JBEAFC010000006">
    <property type="protein sequence ID" value="KAL1552009.1"/>
    <property type="molecule type" value="Genomic_DNA"/>
</dbReference>
<dbReference type="InterPro" id="IPR036910">
    <property type="entry name" value="HMG_box_dom_sf"/>
</dbReference>
<accession>A0ABD1HA70</accession>
<dbReference type="InterPro" id="IPR044601">
    <property type="entry name" value="HMGB6/HMGB13"/>
</dbReference>
<evidence type="ECO:0000313" key="2">
    <source>
        <dbReference type="EMBL" id="KAL1552009.1"/>
    </source>
</evidence>
<proteinExistence type="predicted"/>
<organism evidence="2 3">
    <name type="scientific">Salvia divinorum</name>
    <name type="common">Maria pastora</name>
    <name type="synonym">Diviner's sage</name>
    <dbReference type="NCBI Taxonomy" id="28513"/>
    <lineage>
        <taxon>Eukaryota</taxon>
        <taxon>Viridiplantae</taxon>
        <taxon>Streptophyta</taxon>
        <taxon>Embryophyta</taxon>
        <taxon>Tracheophyta</taxon>
        <taxon>Spermatophyta</taxon>
        <taxon>Magnoliopsida</taxon>
        <taxon>eudicotyledons</taxon>
        <taxon>Gunneridae</taxon>
        <taxon>Pentapetalae</taxon>
        <taxon>asterids</taxon>
        <taxon>lamiids</taxon>
        <taxon>Lamiales</taxon>
        <taxon>Lamiaceae</taxon>
        <taxon>Nepetoideae</taxon>
        <taxon>Mentheae</taxon>
        <taxon>Salviinae</taxon>
        <taxon>Salvia</taxon>
        <taxon>Salvia subgen. Calosphace</taxon>
    </lineage>
</organism>
<name>A0ABD1HA70_SALDI</name>
<comment type="caution">
    <text evidence="2">The sequence shown here is derived from an EMBL/GenBank/DDBJ whole genome shotgun (WGS) entry which is preliminary data.</text>
</comment>
<feature type="compositionally biased region" description="Basic residues" evidence="1">
    <location>
        <begin position="14"/>
        <end position="23"/>
    </location>
</feature>
<keyword evidence="3" id="KW-1185">Reference proteome</keyword>
<dbReference type="PANTHER" id="PTHR46912">
    <property type="entry name" value="HIGH MOBILITY GROUP B PROTEIN 13"/>
    <property type="match status" value="1"/>
</dbReference>
<dbReference type="AlphaFoldDB" id="A0ABD1HA70"/>
<evidence type="ECO:0000313" key="3">
    <source>
        <dbReference type="Proteomes" id="UP001567538"/>
    </source>
</evidence>
<protein>
    <submittedName>
        <fullName evidence="2">High mobility group B protein 6-like</fullName>
    </submittedName>
</protein>
<dbReference type="PANTHER" id="PTHR46912:SF1">
    <property type="entry name" value="HIGH MOBILITY GROUP B PROTEIN 13"/>
    <property type="match status" value="1"/>
</dbReference>
<dbReference type="SUPFAM" id="SSF47095">
    <property type="entry name" value="HMG-box"/>
    <property type="match status" value="1"/>
</dbReference>
<dbReference type="Gene3D" id="1.10.30.10">
    <property type="entry name" value="High mobility group box domain"/>
    <property type="match status" value="1"/>
</dbReference>